<dbReference type="Pfam" id="PF13117">
    <property type="entry name" value="Cag12"/>
    <property type="match status" value="1"/>
</dbReference>
<evidence type="ECO:0000313" key="3">
    <source>
        <dbReference type="Proteomes" id="UP000319411"/>
    </source>
</evidence>
<reference evidence="2 3" key="1">
    <citation type="submission" date="2018-10" db="EMBL/GenBank/DDBJ databases">
        <title>Genome Sequencing of Pantoea dispersa DSM 32899.</title>
        <authorList>
            <person name="Nawrath M."/>
            <person name="Ottenheim C."/>
            <person name="Wilm A."/>
            <person name="Zimmermann W."/>
            <person name="Wu J.C."/>
        </authorList>
    </citation>
    <scope>NUCLEOTIDE SEQUENCE [LARGE SCALE GENOMIC DNA]</scope>
    <source>
        <strain evidence="2 3">DSM 32899</strain>
        <plasmid evidence="2 3">unnamed3</plasmid>
    </source>
</reference>
<name>A0A518XJX3_9GAMM</name>
<dbReference type="KEGG" id="pdis:D8B20_21350"/>
<keyword evidence="3" id="KW-1185">Reference proteome</keyword>
<gene>
    <name evidence="2" type="ORF">D8B20_21350</name>
</gene>
<dbReference type="PROSITE" id="PS51257">
    <property type="entry name" value="PROKAR_LIPOPROTEIN"/>
    <property type="match status" value="1"/>
</dbReference>
<sequence>MRCSKPILVFAACLFVSACGSAPEPPTASEYKPEVLNNALPEWKPKDLYLPSTEAKGNWYLVTRNFTASGEVYSPAFWFGLLHSQKIIVASGKETDWFAAKNWLRSHGAKQVIEYQRKSLCNYCTDVYMINSDLHQTKIN</sequence>
<protein>
    <submittedName>
        <fullName evidence="2">Conjugal transfer protein</fullName>
    </submittedName>
</protein>
<keyword evidence="1" id="KW-0732">Signal</keyword>
<feature type="signal peptide" evidence="1">
    <location>
        <begin position="1"/>
        <end position="18"/>
    </location>
</feature>
<feature type="chain" id="PRO_5022243314" evidence="1">
    <location>
        <begin position="19"/>
        <end position="140"/>
    </location>
</feature>
<keyword evidence="2" id="KW-0614">Plasmid</keyword>
<geneLocation type="plasmid" evidence="2 3">
    <name>unnamed3</name>
</geneLocation>
<organism evidence="2 3">
    <name type="scientific">Candidatus Pantoea soli</name>
    <dbReference type="NCBI Taxonomy" id="3098669"/>
    <lineage>
        <taxon>Bacteria</taxon>
        <taxon>Pseudomonadati</taxon>
        <taxon>Pseudomonadota</taxon>
        <taxon>Gammaproteobacteria</taxon>
        <taxon>Enterobacterales</taxon>
        <taxon>Erwiniaceae</taxon>
        <taxon>Pantoea</taxon>
    </lineage>
</organism>
<dbReference type="EMBL" id="CP032705">
    <property type="protein sequence ID" value="QDY44477.1"/>
    <property type="molecule type" value="Genomic_DNA"/>
</dbReference>
<evidence type="ECO:0000313" key="2">
    <source>
        <dbReference type="EMBL" id="QDY44477.1"/>
    </source>
</evidence>
<evidence type="ECO:0000256" key="1">
    <source>
        <dbReference type="SAM" id="SignalP"/>
    </source>
</evidence>
<dbReference type="OrthoDB" id="6429879at2"/>
<dbReference type="RefSeq" id="WP_145892092.1">
    <property type="nucleotide sequence ID" value="NZ_CP032705.1"/>
</dbReference>
<proteinExistence type="predicted"/>
<accession>A0A518XJX3</accession>
<dbReference type="AlphaFoldDB" id="A0A518XJX3"/>
<dbReference type="Proteomes" id="UP000319411">
    <property type="component" value="Plasmid unnamed3"/>
</dbReference>
<dbReference type="InterPro" id="IPR025264">
    <property type="entry name" value="Cag12"/>
</dbReference>